<dbReference type="Pfam" id="PF00623">
    <property type="entry name" value="RNA_pol_Rpb1_2"/>
    <property type="match status" value="1"/>
</dbReference>
<dbReference type="InterPro" id="IPR045867">
    <property type="entry name" value="DNA-dir_RpoC_beta_prime"/>
</dbReference>
<evidence type="ECO:0000256" key="3">
    <source>
        <dbReference type="ARBA" id="ARBA00022679"/>
    </source>
</evidence>
<dbReference type="InterPro" id="IPR044893">
    <property type="entry name" value="RNA_pol_Rpb1_clamp_domain"/>
</dbReference>
<keyword evidence="9" id="KW-1185">Reference proteome</keyword>
<dbReference type="PANTHER" id="PTHR19376:SF46">
    <property type="entry name" value="DNA-DIRECTED RNA POLYMERASE SUBUNIT"/>
    <property type="match status" value="1"/>
</dbReference>
<dbReference type="EMBL" id="BQKI01000004">
    <property type="protein sequence ID" value="GJM91799.1"/>
    <property type="molecule type" value="Genomic_DNA"/>
</dbReference>
<dbReference type="InterPro" id="IPR006592">
    <property type="entry name" value="RNA_pol_N"/>
</dbReference>
<dbReference type="SUPFAM" id="SSF64484">
    <property type="entry name" value="beta and beta-prime subunits of DNA dependent RNA-polymerase"/>
    <property type="match status" value="1"/>
</dbReference>
<dbReference type="EC" id="2.7.7.6" evidence="1"/>
<dbReference type="GO" id="GO:0003677">
    <property type="term" value="F:DNA binding"/>
    <property type="evidence" value="ECO:0007669"/>
    <property type="project" value="InterPro"/>
</dbReference>
<evidence type="ECO:0000259" key="7">
    <source>
        <dbReference type="SMART" id="SM00663"/>
    </source>
</evidence>
<dbReference type="Gene3D" id="3.10.450.40">
    <property type="match status" value="1"/>
</dbReference>
<keyword evidence="4" id="KW-0548">Nucleotidyltransferase</keyword>
<accession>A0AAV5BZF6</accession>
<evidence type="ECO:0000256" key="6">
    <source>
        <dbReference type="SAM" id="MobiDB-lite"/>
    </source>
</evidence>
<feature type="region of interest" description="Disordered" evidence="6">
    <location>
        <begin position="696"/>
        <end position="755"/>
    </location>
</feature>
<keyword evidence="5" id="KW-0804">Transcription</keyword>
<comment type="caution">
    <text evidence="8">The sequence shown here is derived from an EMBL/GenBank/DDBJ whole genome shotgun (WGS) entry which is preliminary data.</text>
</comment>
<dbReference type="Gene3D" id="4.10.860.120">
    <property type="entry name" value="RNA polymerase II, clamp domain"/>
    <property type="match status" value="1"/>
</dbReference>
<reference evidence="8" key="1">
    <citation type="journal article" date="2018" name="DNA Res.">
        <title>Multiple hybrid de novo genome assembly of finger millet, an orphan allotetraploid crop.</title>
        <authorList>
            <person name="Hatakeyama M."/>
            <person name="Aluri S."/>
            <person name="Balachadran M.T."/>
            <person name="Sivarajan S.R."/>
            <person name="Patrignani A."/>
            <person name="Gruter S."/>
            <person name="Poveda L."/>
            <person name="Shimizu-Inatsugi R."/>
            <person name="Baeten J."/>
            <person name="Francoijs K.J."/>
            <person name="Nataraja K.N."/>
            <person name="Reddy Y.A.N."/>
            <person name="Phadnis S."/>
            <person name="Ravikumar R.L."/>
            <person name="Schlapbach R."/>
            <person name="Sreeman S.M."/>
            <person name="Shimizu K.K."/>
        </authorList>
    </citation>
    <scope>NUCLEOTIDE SEQUENCE</scope>
</reference>
<dbReference type="GO" id="GO:0000428">
    <property type="term" value="C:DNA-directed RNA polymerase complex"/>
    <property type="evidence" value="ECO:0007669"/>
    <property type="project" value="UniProtKB-KW"/>
</dbReference>
<evidence type="ECO:0000313" key="9">
    <source>
        <dbReference type="Proteomes" id="UP001054889"/>
    </source>
</evidence>
<dbReference type="SMART" id="SM00663">
    <property type="entry name" value="RPOLA_N"/>
    <property type="match status" value="1"/>
</dbReference>
<dbReference type="InterPro" id="IPR000722">
    <property type="entry name" value="RNA_pol_asu"/>
</dbReference>
<gene>
    <name evidence="8" type="primary">ga08211</name>
    <name evidence="8" type="ORF">PR202_ga08211</name>
</gene>
<dbReference type="GO" id="GO:0006351">
    <property type="term" value="P:DNA-templated transcription"/>
    <property type="evidence" value="ECO:0007669"/>
    <property type="project" value="InterPro"/>
</dbReference>
<evidence type="ECO:0000256" key="2">
    <source>
        <dbReference type="ARBA" id="ARBA00022478"/>
    </source>
</evidence>
<evidence type="ECO:0000256" key="1">
    <source>
        <dbReference type="ARBA" id="ARBA00012418"/>
    </source>
</evidence>
<feature type="domain" description="RNA polymerase N-terminal" evidence="7">
    <location>
        <begin position="146"/>
        <end position="416"/>
    </location>
</feature>
<dbReference type="Gene3D" id="2.40.40.20">
    <property type="match status" value="1"/>
</dbReference>
<name>A0AAV5BZF6_ELECO</name>
<dbReference type="PANTHER" id="PTHR19376">
    <property type="entry name" value="DNA-DIRECTED RNA POLYMERASE"/>
    <property type="match status" value="1"/>
</dbReference>
<proteinExistence type="predicted"/>
<sequence length="861" mass="95897">MNRDMEEDDPAAAGMMMIPEGFIRRVKLSIASNDEILKAVPVTNPSEKPFPITHGSQLQDNPSLGLPLQVGSCDSCAATQLHKCQGHFGFIELPVPIYHPSHITELGKILNMICLCCLRLKNGKLKRKGTGKESKFTSCSYCQDLPPLCVSEAKKSNGARSLKLTAPLRAEVGDGFWSFLDQFGFHTTHRAHSRPLLPKEGSQHITLTRQPASKQWLQKMKTLFISKSSSFSCRAVITGDPYIGLDVVGVPDEVARRISVEEQVTDYNIARLQDIMDKGLCLTYRDINSKTYDMDVGEANDKKRTILRVGETVNRRVLDGDVVFLNRPPSTDMHSVEAFYVHIHEDHTIKINPLICGPLGADFDGDCVHIFYPRSVSARVEAKELFTVENQLMSSHNAKLNFQLKNDCLLALKTMCDRSKSVVQFESRGVSRNVTPGDSVGILAATAVANAAYKAVLDPNQNNITSWDSMKELLLTKSGLKNDINDRKVILYLNKYTGVINAMQSCLKKTKVEDCTTEISISECFCDEGPGDEKYLQVTCFKFFLDANIATELPESTVVHLMTNTIFPILLETIIKGDPRIQKAKIIWIEPSLPWWVQNSSAEQKGELALEVTVEKDADNGNAWGVAMDACIPVMHLIDTTRSIPYSIQRAQQVFGISFAFDRITQHLSKAIEMVTKSVLKEHLITVASSMTSTGTQNLSIQESSAAGEWNRNNSTFGRGGSRAMWKSEGSHHGGSNSRNWKAQKNSSARQGGSCSFTPVEQQIYAQVDPIMKNAKRIIRESRDGIKLSPEDECSSSQIFSCTTQRGKRRWPVSKHQKFHSSRCLYVASSNGSCSDFSYKKCLENFVRIRYPAVPYSRAME</sequence>
<evidence type="ECO:0000256" key="5">
    <source>
        <dbReference type="ARBA" id="ARBA00023163"/>
    </source>
</evidence>
<dbReference type="Gene3D" id="3.30.1490.180">
    <property type="entry name" value="RNA polymerase ii"/>
    <property type="match status" value="1"/>
</dbReference>
<keyword evidence="3" id="KW-0808">Transferase</keyword>
<protein>
    <recommendedName>
        <fullName evidence="1">DNA-directed RNA polymerase</fullName>
        <ecNumber evidence="1">2.7.7.6</ecNumber>
    </recommendedName>
</protein>
<evidence type="ECO:0000256" key="4">
    <source>
        <dbReference type="ARBA" id="ARBA00022695"/>
    </source>
</evidence>
<feature type="compositionally biased region" description="Polar residues" evidence="6">
    <location>
        <begin position="696"/>
        <end position="717"/>
    </location>
</feature>
<dbReference type="Proteomes" id="UP001054889">
    <property type="component" value="Unassembled WGS sequence"/>
</dbReference>
<dbReference type="Pfam" id="PF11523">
    <property type="entry name" value="DUF3223"/>
    <property type="match status" value="1"/>
</dbReference>
<reference evidence="8" key="2">
    <citation type="submission" date="2021-12" db="EMBL/GenBank/DDBJ databases">
        <title>Resequencing data analysis of finger millet.</title>
        <authorList>
            <person name="Hatakeyama M."/>
            <person name="Aluri S."/>
            <person name="Balachadran M.T."/>
            <person name="Sivarajan S.R."/>
            <person name="Poveda L."/>
            <person name="Shimizu-Inatsugi R."/>
            <person name="Schlapbach R."/>
            <person name="Sreeman S.M."/>
            <person name="Shimizu K.K."/>
        </authorList>
    </citation>
    <scope>NUCLEOTIDE SEQUENCE</scope>
</reference>
<dbReference type="GO" id="GO:0003899">
    <property type="term" value="F:DNA-directed RNA polymerase activity"/>
    <property type="evidence" value="ECO:0007669"/>
    <property type="project" value="UniProtKB-EC"/>
</dbReference>
<keyword evidence="2" id="KW-0240">DNA-directed RNA polymerase</keyword>
<dbReference type="AlphaFoldDB" id="A0AAV5BZF6"/>
<organism evidence="8 9">
    <name type="scientific">Eleusine coracana subsp. coracana</name>
    <dbReference type="NCBI Taxonomy" id="191504"/>
    <lineage>
        <taxon>Eukaryota</taxon>
        <taxon>Viridiplantae</taxon>
        <taxon>Streptophyta</taxon>
        <taxon>Embryophyta</taxon>
        <taxon>Tracheophyta</taxon>
        <taxon>Spermatophyta</taxon>
        <taxon>Magnoliopsida</taxon>
        <taxon>Liliopsida</taxon>
        <taxon>Poales</taxon>
        <taxon>Poaceae</taxon>
        <taxon>PACMAD clade</taxon>
        <taxon>Chloridoideae</taxon>
        <taxon>Cynodonteae</taxon>
        <taxon>Eleusininae</taxon>
        <taxon>Eleusine</taxon>
    </lineage>
</organism>
<feature type="compositionally biased region" description="Polar residues" evidence="6">
    <location>
        <begin position="734"/>
        <end position="755"/>
    </location>
</feature>
<evidence type="ECO:0000313" key="8">
    <source>
        <dbReference type="EMBL" id="GJM91799.1"/>
    </source>
</evidence>